<dbReference type="EMBL" id="CAEZSV010000132">
    <property type="protein sequence ID" value="CAB4555939.1"/>
    <property type="molecule type" value="Genomic_DNA"/>
</dbReference>
<evidence type="ECO:0000256" key="2">
    <source>
        <dbReference type="ARBA" id="ARBA00005842"/>
    </source>
</evidence>
<keyword evidence="4" id="KW-0808">Transferase</keyword>
<dbReference type="GO" id="GO:0006400">
    <property type="term" value="P:tRNA modification"/>
    <property type="evidence" value="ECO:0007669"/>
    <property type="project" value="TreeGrafter"/>
</dbReference>
<sequence length="301" mass="32981">MTLVVIGGATASGKSSLAIDLAERIGAHIVNADSMQLYKGMDIGTAKVSPLERRGIPHHMFDVLNVTQESSVADYQRDARTLIDSLLAENIPVVVVGGTGLYIKALVDELNFPDRDPLVRERLFAEAEEFGGSVMHARLAKLDSDAAALIPEQNVRRVIRALEVIELTGEPYAASLPRDEKSYYPQAQQFAIRVDRDVLHERIADRVAQMWRDGFVAEVEALIAEGLREGRTARAAIGYAQVLAALEGQISLANALEETIVSTRQYARRQGTWFTRDPRISWLAGDRGTLLESLLASSGNS</sequence>
<dbReference type="SUPFAM" id="SSF52540">
    <property type="entry name" value="P-loop containing nucleoside triphosphate hydrolases"/>
    <property type="match status" value="2"/>
</dbReference>
<dbReference type="InterPro" id="IPR018022">
    <property type="entry name" value="IPT"/>
</dbReference>
<keyword evidence="6" id="KW-0547">Nucleotide-binding</keyword>
<dbReference type="PANTHER" id="PTHR11088:SF60">
    <property type="entry name" value="TRNA DIMETHYLALLYLTRANSFERASE"/>
    <property type="match status" value="1"/>
</dbReference>
<dbReference type="Pfam" id="PF01715">
    <property type="entry name" value="IPPT"/>
    <property type="match status" value="1"/>
</dbReference>
<keyword evidence="7" id="KW-0067">ATP-binding</keyword>
<evidence type="ECO:0000256" key="1">
    <source>
        <dbReference type="ARBA" id="ARBA00001946"/>
    </source>
</evidence>
<dbReference type="EC" id="2.5.1.75" evidence="3"/>
<keyword evidence="8" id="KW-0460">Magnesium</keyword>
<evidence type="ECO:0000256" key="5">
    <source>
        <dbReference type="ARBA" id="ARBA00022694"/>
    </source>
</evidence>
<evidence type="ECO:0000256" key="8">
    <source>
        <dbReference type="ARBA" id="ARBA00022842"/>
    </source>
</evidence>
<reference evidence="10" key="1">
    <citation type="submission" date="2020-05" db="EMBL/GenBank/DDBJ databases">
        <authorList>
            <person name="Chiriac C."/>
            <person name="Salcher M."/>
            <person name="Ghai R."/>
            <person name="Kavagutti S V."/>
        </authorList>
    </citation>
    <scope>NUCLEOTIDE SEQUENCE</scope>
</reference>
<evidence type="ECO:0000256" key="4">
    <source>
        <dbReference type="ARBA" id="ARBA00022679"/>
    </source>
</evidence>
<dbReference type="HAMAP" id="MF_00185">
    <property type="entry name" value="IPP_trans"/>
    <property type="match status" value="1"/>
</dbReference>
<dbReference type="NCBIfam" id="TIGR00174">
    <property type="entry name" value="miaA"/>
    <property type="match status" value="1"/>
</dbReference>
<name>A0A6J6CZW9_9ZZZZ</name>
<dbReference type="GO" id="GO:0052381">
    <property type="term" value="F:tRNA dimethylallyltransferase activity"/>
    <property type="evidence" value="ECO:0007669"/>
    <property type="project" value="UniProtKB-EC"/>
</dbReference>
<proteinExistence type="inferred from homology"/>
<protein>
    <recommendedName>
        <fullName evidence="3">tRNA dimethylallyltransferase</fullName>
        <ecNumber evidence="3">2.5.1.75</ecNumber>
    </recommendedName>
</protein>
<comment type="similarity">
    <text evidence="2">Belongs to the IPP transferase family.</text>
</comment>
<dbReference type="InterPro" id="IPR027417">
    <property type="entry name" value="P-loop_NTPase"/>
</dbReference>
<dbReference type="Gene3D" id="1.10.20.140">
    <property type="match status" value="1"/>
</dbReference>
<keyword evidence="5" id="KW-0819">tRNA processing</keyword>
<comment type="catalytic activity">
    <reaction evidence="9">
        <text>adenosine(37) in tRNA + dimethylallyl diphosphate = N(6)-dimethylallyladenosine(37) in tRNA + diphosphate</text>
        <dbReference type="Rhea" id="RHEA:26482"/>
        <dbReference type="Rhea" id="RHEA-COMP:10162"/>
        <dbReference type="Rhea" id="RHEA-COMP:10375"/>
        <dbReference type="ChEBI" id="CHEBI:33019"/>
        <dbReference type="ChEBI" id="CHEBI:57623"/>
        <dbReference type="ChEBI" id="CHEBI:74411"/>
        <dbReference type="ChEBI" id="CHEBI:74415"/>
        <dbReference type="EC" id="2.5.1.75"/>
    </reaction>
</comment>
<dbReference type="InterPro" id="IPR039657">
    <property type="entry name" value="Dimethylallyltransferase"/>
</dbReference>
<dbReference type="GO" id="GO:0005524">
    <property type="term" value="F:ATP binding"/>
    <property type="evidence" value="ECO:0007669"/>
    <property type="project" value="UniProtKB-KW"/>
</dbReference>
<dbReference type="PANTHER" id="PTHR11088">
    <property type="entry name" value="TRNA DIMETHYLALLYLTRANSFERASE"/>
    <property type="match status" value="1"/>
</dbReference>
<accession>A0A6J6CZW9</accession>
<dbReference type="AlphaFoldDB" id="A0A6J6CZW9"/>
<evidence type="ECO:0000256" key="7">
    <source>
        <dbReference type="ARBA" id="ARBA00022840"/>
    </source>
</evidence>
<evidence type="ECO:0000313" key="10">
    <source>
        <dbReference type="EMBL" id="CAB4555939.1"/>
    </source>
</evidence>
<evidence type="ECO:0000256" key="6">
    <source>
        <dbReference type="ARBA" id="ARBA00022741"/>
    </source>
</evidence>
<comment type="cofactor">
    <cofactor evidence="1">
        <name>Mg(2+)</name>
        <dbReference type="ChEBI" id="CHEBI:18420"/>
    </cofactor>
</comment>
<evidence type="ECO:0000256" key="3">
    <source>
        <dbReference type="ARBA" id="ARBA00012665"/>
    </source>
</evidence>
<dbReference type="Gene3D" id="3.40.50.300">
    <property type="entry name" value="P-loop containing nucleotide triphosphate hydrolases"/>
    <property type="match status" value="1"/>
</dbReference>
<evidence type="ECO:0000256" key="9">
    <source>
        <dbReference type="ARBA" id="ARBA00049563"/>
    </source>
</evidence>
<organism evidence="10">
    <name type="scientific">freshwater metagenome</name>
    <dbReference type="NCBI Taxonomy" id="449393"/>
    <lineage>
        <taxon>unclassified sequences</taxon>
        <taxon>metagenomes</taxon>
        <taxon>ecological metagenomes</taxon>
    </lineage>
</organism>
<gene>
    <name evidence="10" type="ORF">UFOPK1506_00754</name>
</gene>